<keyword evidence="1" id="KW-0812">Transmembrane</keyword>
<organism evidence="2 3">
    <name type="scientific">Aurantibacter aestuarii</name>
    <dbReference type="NCBI Taxonomy" id="1266046"/>
    <lineage>
        <taxon>Bacteria</taxon>
        <taxon>Pseudomonadati</taxon>
        <taxon>Bacteroidota</taxon>
        <taxon>Flavobacteriia</taxon>
        <taxon>Flavobacteriales</taxon>
        <taxon>Flavobacteriaceae</taxon>
        <taxon>Aurantibacter</taxon>
    </lineage>
</organism>
<gene>
    <name evidence="2" type="ORF">C7H52_06275</name>
</gene>
<evidence type="ECO:0000313" key="3">
    <source>
        <dbReference type="Proteomes" id="UP000238426"/>
    </source>
</evidence>
<accession>A0A2T1NER7</accession>
<dbReference type="OrthoDB" id="9812892at2"/>
<comment type="caution">
    <text evidence="2">The sequence shown here is derived from an EMBL/GenBank/DDBJ whole genome shotgun (WGS) entry which is preliminary data.</text>
</comment>
<evidence type="ECO:0000256" key="1">
    <source>
        <dbReference type="SAM" id="Phobius"/>
    </source>
</evidence>
<proteinExistence type="predicted"/>
<dbReference type="Proteomes" id="UP000238426">
    <property type="component" value="Unassembled WGS sequence"/>
</dbReference>
<keyword evidence="1" id="KW-0472">Membrane</keyword>
<dbReference type="EMBL" id="PXOQ01000007">
    <property type="protein sequence ID" value="PSG90876.1"/>
    <property type="molecule type" value="Genomic_DNA"/>
</dbReference>
<reference evidence="2 3" key="1">
    <citation type="submission" date="2018-03" db="EMBL/GenBank/DDBJ databases">
        <title>Mesoflavibacter sp. HG37 and Mesoflavibacter sp. HG96 sp.nov., two marine bacteria isolated from seawater of Western Pacific Ocean.</title>
        <authorList>
            <person name="Cheng H."/>
            <person name="Wu Y.-H."/>
            <person name="Guo L.-L."/>
            <person name="Xu X.-W."/>
        </authorList>
    </citation>
    <scope>NUCLEOTIDE SEQUENCE [LARGE SCALE GENOMIC DNA]</scope>
    <source>
        <strain evidence="2 3">KCTC 32269</strain>
    </source>
</reference>
<protein>
    <recommendedName>
        <fullName evidence="4">Carboxypeptidase regulatory-like domain-containing protein</fullName>
    </recommendedName>
</protein>
<keyword evidence="1" id="KW-1133">Transmembrane helix</keyword>
<name>A0A2T1NER7_9FLAO</name>
<keyword evidence="3" id="KW-1185">Reference proteome</keyword>
<dbReference type="InterPro" id="IPR008969">
    <property type="entry name" value="CarboxyPept-like_regulatory"/>
</dbReference>
<evidence type="ECO:0000313" key="2">
    <source>
        <dbReference type="EMBL" id="PSG90876.1"/>
    </source>
</evidence>
<evidence type="ECO:0008006" key="4">
    <source>
        <dbReference type="Google" id="ProtNLM"/>
    </source>
</evidence>
<dbReference type="AlphaFoldDB" id="A0A2T1NER7"/>
<feature type="transmembrane region" description="Helical" evidence="1">
    <location>
        <begin position="109"/>
        <end position="128"/>
    </location>
</feature>
<dbReference type="RefSeq" id="WP_106463017.1">
    <property type="nucleotide sequence ID" value="NZ_PXOQ01000007.1"/>
</dbReference>
<sequence length="140" mass="15332">MNNTTASFTENTGVGILPRGTFKGQLIHPDGTPAVGATLVSKIENNRYAYTDIDGVFTIEDIVYASPVSVTYQNKTIEVKANPAKEQIVFPVEQLDEVELNYTKRKPNIWIPLGICALLLVGSVALVAKEEKRNVVKAKL</sequence>
<dbReference type="SUPFAM" id="SSF49464">
    <property type="entry name" value="Carboxypeptidase regulatory domain-like"/>
    <property type="match status" value="1"/>
</dbReference>